<accession>A0A182KIN0</accession>
<reference evidence="2" key="1">
    <citation type="submission" date="2013-03" db="EMBL/GenBank/DDBJ databases">
        <title>The Genome Sequence of Anopheles christyi ACHKN1017.</title>
        <authorList>
            <consortium name="The Broad Institute Genomics Platform"/>
            <person name="Neafsey D.E."/>
            <person name="Besansky N."/>
            <person name="Walker B."/>
            <person name="Young S.K."/>
            <person name="Zeng Q."/>
            <person name="Gargeya S."/>
            <person name="Fitzgerald M."/>
            <person name="Haas B."/>
            <person name="Abouelleil A."/>
            <person name="Allen A.W."/>
            <person name="Alvarado L."/>
            <person name="Arachchi H.M."/>
            <person name="Berlin A.M."/>
            <person name="Chapman S.B."/>
            <person name="Gainer-Dewar J."/>
            <person name="Goldberg J."/>
            <person name="Griggs A."/>
            <person name="Gujja S."/>
            <person name="Hansen M."/>
            <person name="Howarth C."/>
            <person name="Imamovic A."/>
            <person name="Ireland A."/>
            <person name="Larimer J."/>
            <person name="McCowan C."/>
            <person name="Murphy C."/>
            <person name="Pearson M."/>
            <person name="Poon T.W."/>
            <person name="Priest M."/>
            <person name="Roberts A."/>
            <person name="Saif S."/>
            <person name="Shea T."/>
            <person name="Sisk P."/>
            <person name="Sykes S."/>
            <person name="Wortman J."/>
            <person name="Nusbaum C."/>
            <person name="Birren B."/>
        </authorList>
    </citation>
    <scope>NUCLEOTIDE SEQUENCE [LARGE SCALE GENOMIC DNA]</scope>
    <source>
        <strain evidence="2">ACHKN1017</strain>
    </source>
</reference>
<dbReference type="EnsemblMetazoa" id="ACHR014300-RA">
    <property type="protein sequence ID" value="ACHR014300-PA"/>
    <property type="gene ID" value="ACHR014300"/>
</dbReference>
<name>A0A182KIN0_9DIPT</name>
<evidence type="ECO:0000313" key="2">
    <source>
        <dbReference type="Proteomes" id="UP000075881"/>
    </source>
</evidence>
<dbReference type="AlphaFoldDB" id="A0A182KIN0"/>
<organism evidence="1 2">
    <name type="scientific">Anopheles christyi</name>
    <dbReference type="NCBI Taxonomy" id="43041"/>
    <lineage>
        <taxon>Eukaryota</taxon>
        <taxon>Metazoa</taxon>
        <taxon>Ecdysozoa</taxon>
        <taxon>Arthropoda</taxon>
        <taxon>Hexapoda</taxon>
        <taxon>Insecta</taxon>
        <taxon>Pterygota</taxon>
        <taxon>Neoptera</taxon>
        <taxon>Endopterygota</taxon>
        <taxon>Diptera</taxon>
        <taxon>Nematocera</taxon>
        <taxon>Culicoidea</taxon>
        <taxon>Culicidae</taxon>
        <taxon>Anophelinae</taxon>
        <taxon>Anopheles</taxon>
    </lineage>
</organism>
<keyword evidence="2" id="KW-1185">Reference proteome</keyword>
<sequence length="134" mass="14751">MYASRYWIPIRPPVPPVSAADGWRSLGSCFISSLIAAIASLQSSNTFSSISILAGKSFAFSILLPSSCMLSRNSRTFSGRTVTLRPRHSVIWNASMLSAFVCATRWLRLPSRPAWPRISSKSFTDAFSPTLYAQ</sequence>
<proteinExistence type="predicted"/>
<reference evidence="1" key="2">
    <citation type="submission" date="2020-05" db="UniProtKB">
        <authorList>
            <consortium name="EnsemblMetazoa"/>
        </authorList>
    </citation>
    <scope>IDENTIFICATION</scope>
    <source>
        <strain evidence="1">ACHKN1017</strain>
    </source>
</reference>
<dbReference type="VEuPathDB" id="VectorBase:ACHR014300"/>
<dbReference type="Proteomes" id="UP000075881">
    <property type="component" value="Unassembled WGS sequence"/>
</dbReference>
<evidence type="ECO:0000313" key="1">
    <source>
        <dbReference type="EnsemblMetazoa" id="ACHR014300-PA"/>
    </source>
</evidence>
<protein>
    <submittedName>
        <fullName evidence="1">Uncharacterized protein</fullName>
    </submittedName>
</protein>